<dbReference type="eggNOG" id="ENOG5033DQM">
    <property type="taxonomic scope" value="Bacteria"/>
</dbReference>
<protein>
    <submittedName>
        <fullName evidence="2">Uncharacterized protein</fullName>
    </submittedName>
</protein>
<reference evidence="2 3" key="1">
    <citation type="submission" date="2006-12" db="EMBL/GenBank/DDBJ databases">
        <title>Complete sequence of plasmid pVEIS01 of Verminephrobacter eiseniae EF01-2.</title>
        <authorList>
            <consortium name="US DOE Joint Genome Institute"/>
            <person name="Copeland A."/>
            <person name="Lucas S."/>
            <person name="Lapidus A."/>
            <person name="Barry K."/>
            <person name="Detter J.C."/>
            <person name="Glavina del Rio T."/>
            <person name="Dalin E."/>
            <person name="Tice H."/>
            <person name="Pitluck S."/>
            <person name="Chertkov O."/>
            <person name="Brettin T."/>
            <person name="Bruce D."/>
            <person name="Han C."/>
            <person name="Tapia R."/>
            <person name="Gilna P."/>
            <person name="Schmutz J."/>
            <person name="Larimer F."/>
            <person name="Land M."/>
            <person name="Hauser L."/>
            <person name="Kyrpides N."/>
            <person name="Kim E."/>
            <person name="Stahl D."/>
            <person name="Richardson P."/>
        </authorList>
    </citation>
    <scope>NUCLEOTIDE SEQUENCE [LARGE SCALE GENOMIC DNA]</scope>
    <source>
        <strain evidence="3">EF01-2</strain>
        <plasmid evidence="3">Plasmid pVEIS01</plasmid>
    </source>
</reference>
<feature type="region of interest" description="Disordered" evidence="1">
    <location>
        <begin position="72"/>
        <end position="93"/>
    </location>
</feature>
<organism evidence="2 3">
    <name type="scientific">Verminephrobacter eiseniae (strain EF01-2)</name>
    <dbReference type="NCBI Taxonomy" id="391735"/>
    <lineage>
        <taxon>Bacteria</taxon>
        <taxon>Pseudomonadati</taxon>
        <taxon>Pseudomonadota</taxon>
        <taxon>Betaproteobacteria</taxon>
        <taxon>Burkholderiales</taxon>
        <taxon>Comamonadaceae</taxon>
        <taxon>Verminephrobacter</taxon>
    </lineage>
</organism>
<evidence type="ECO:0000313" key="3">
    <source>
        <dbReference type="Proteomes" id="UP000000374"/>
    </source>
</evidence>
<feature type="compositionally biased region" description="Polar residues" evidence="1">
    <location>
        <begin position="75"/>
        <end position="93"/>
    </location>
</feature>
<accession>A1WSW4</accession>
<dbReference type="HOGENOM" id="CLU_927325_0_0_4"/>
<sequence>MWPVITSLSSSPSCTVTHTFELRGLSRHKRFPPTGYPPPFIPRSAHPSLSWVPCHFLRRRTQRGDDLLTHKEHSVNTAKPNTQSGSESSNAMQVSNSKQAEVNTLRKAFVGQKYEVKFTDDSLGAVAFLQVTEAGAVYMIGFSGKRAKPDFHYRFRSTKHADRYQDSWHKGLVSRATAKAERKAEKAAKLSQPHSLEVGDVLVSSWGYEQTNYDYYQVTRLVGKQSVEIRELAQQAAETGFLQGECVPVQGRFKGEPMVKRVNENGTVKVRSWGVWAYKKESIKVAGFEIFKPDNYTAYA</sequence>
<evidence type="ECO:0000313" key="2">
    <source>
        <dbReference type="EMBL" id="ABM60721.1"/>
    </source>
</evidence>
<geneLocation type="plasmid" evidence="2 3">
    <name>pVEIS01</name>
</geneLocation>
<gene>
    <name evidence="2" type="ordered locus">Veis_5035</name>
</gene>
<evidence type="ECO:0000256" key="1">
    <source>
        <dbReference type="SAM" id="MobiDB-lite"/>
    </source>
</evidence>
<proteinExistence type="predicted"/>
<dbReference type="Proteomes" id="UP000000374">
    <property type="component" value="Plasmid pVEIS01"/>
</dbReference>
<keyword evidence="3" id="KW-1185">Reference proteome</keyword>
<keyword evidence="2" id="KW-0614">Plasmid</keyword>
<name>A1WSW4_VEREI</name>
<dbReference type="KEGG" id="vei:Veis_5035"/>
<dbReference type="AlphaFoldDB" id="A1WSW4"/>
<dbReference type="EMBL" id="CP000543">
    <property type="protein sequence ID" value="ABM60721.1"/>
    <property type="molecule type" value="Genomic_DNA"/>
</dbReference>